<protein>
    <submittedName>
        <fullName evidence="1">Uncharacterized protein</fullName>
    </submittedName>
</protein>
<proteinExistence type="predicted"/>
<comment type="caution">
    <text evidence="1">The sequence shown here is derived from an EMBL/GenBank/DDBJ whole genome shotgun (WGS) entry which is preliminary data.</text>
</comment>
<dbReference type="AlphaFoldDB" id="A0A0F9RMU2"/>
<organism evidence="1">
    <name type="scientific">marine sediment metagenome</name>
    <dbReference type="NCBI Taxonomy" id="412755"/>
    <lineage>
        <taxon>unclassified sequences</taxon>
        <taxon>metagenomes</taxon>
        <taxon>ecological metagenomes</taxon>
    </lineage>
</organism>
<gene>
    <name evidence="1" type="ORF">LCGC14_0557880</name>
</gene>
<sequence length="82" mass="9207">MAIDRAKRFRNLVYALDYARGAQSLDTAQLAALRGWLERELEAMTEEDQMRTSILDPFSDTKGLIDLPVVAGSTLPPRLWVA</sequence>
<reference evidence="1" key="1">
    <citation type="journal article" date="2015" name="Nature">
        <title>Complex archaea that bridge the gap between prokaryotes and eukaryotes.</title>
        <authorList>
            <person name="Spang A."/>
            <person name="Saw J.H."/>
            <person name="Jorgensen S.L."/>
            <person name="Zaremba-Niedzwiedzka K."/>
            <person name="Martijn J."/>
            <person name="Lind A.E."/>
            <person name="van Eijk R."/>
            <person name="Schleper C."/>
            <person name="Guy L."/>
            <person name="Ettema T.J."/>
        </authorList>
    </citation>
    <scope>NUCLEOTIDE SEQUENCE</scope>
</reference>
<evidence type="ECO:0000313" key="1">
    <source>
        <dbReference type="EMBL" id="KKN57855.1"/>
    </source>
</evidence>
<dbReference type="EMBL" id="LAZR01000785">
    <property type="protein sequence ID" value="KKN57855.1"/>
    <property type="molecule type" value="Genomic_DNA"/>
</dbReference>
<name>A0A0F9RMU2_9ZZZZ</name>
<accession>A0A0F9RMU2</accession>